<dbReference type="GO" id="GO:0022857">
    <property type="term" value="F:transmembrane transporter activity"/>
    <property type="evidence" value="ECO:0007669"/>
    <property type="project" value="InterPro"/>
</dbReference>
<dbReference type="PANTHER" id="PTHR43124">
    <property type="entry name" value="PURINE EFFLUX PUMP PBUE"/>
    <property type="match status" value="1"/>
</dbReference>
<dbReference type="PANTHER" id="PTHR43124:SF3">
    <property type="entry name" value="CHLORAMPHENICOL EFFLUX PUMP RV0191"/>
    <property type="match status" value="1"/>
</dbReference>
<comment type="caution">
    <text evidence="8">The sequence shown here is derived from an EMBL/GenBank/DDBJ whole genome shotgun (WGS) entry which is preliminary data.</text>
</comment>
<evidence type="ECO:0000256" key="1">
    <source>
        <dbReference type="ARBA" id="ARBA00004651"/>
    </source>
</evidence>
<dbReference type="SUPFAM" id="SSF103473">
    <property type="entry name" value="MFS general substrate transporter"/>
    <property type="match status" value="1"/>
</dbReference>
<gene>
    <name evidence="8" type="ORF">PN925_003889</name>
</gene>
<evidence type="ECO:0000313" key="8">
    <source>
        <dbReference type="EMBL" id="EMO9458470.1"/>
    </source>
</evidence>
<keyword evidence="5 6" id="KW-0472">Membrane</keyword>
<sequence>MNRHLYILMMTILVVTMSELQTAGMLPNIANDLNATTGQVGLLVSVYALGMAIGGPIIAYVLRRSSPRSVLTGIIAAYAIIEIIAPVVHAYWGCAPISSKSPKFSHSPLIPRATDDVHFNIIDRLCR</sequence>
<dbReference type="Gene3D" id="1.20.1250.20">
    <property type="entry name" value="MFS general substrate transporter like domains"/>
    <property type="match status" value="1"/>
</dbReference>
<evidence type="ECO:0000256" key="3">
    <source>
        <dbReference type="ARBA" id="ARBA00022692"/>
    </source>
</evidence>
<dbReference type="GO" id="GO:0005886">
    <property type="term" value="C:plasma membrane"/>
    <property type="evidence" value="ECO:0007669"/>
    <property type="project" value="UniProtKB-SubCell"/>
</dbReference>
<keyword evidence="4 6" id="KW-1133">Transmembrane helix</keyword>
<comment type="subcellular location">
    <subcellularLocation>
        <location evidence="1">Cell membrane</location>
        <topology evidence="1">Multi-pass membrane protein</topology>
    </subcellularLocation>
</comment>
<feature type="transmembrane region" description="Helical" evidence="6">
    <location>
        <begin position="69"/>
        <end position="92"/>
    </location>
</feature>
<dbReference type="AlphaFoldDB" id="A0AAI9MUW5"/>
<evidence type="ECO:0000256" key="2">
    <source>
        <dbReference type="ARBA" id="ARBA00022475"/>
    </source>
</evidence>
<feature type="domain" description="Major facilitator superfamily (MFS) profile" evidence="7">
    <location>
        <begin position="1"/>
        <end position="127"/>
    </location>
</feature>
<feature type="transmembrane region" description="Helical" evidence="6">
    <location>
        <begin position="44"/>
        <end position="62"/>
    </location>
</feature>
<evidence type="ECO:0000256" key="6">
    <source>
        <dbReference type="SAM" id="Phobius"/>
    </source>
</evidence>
<protein>
    <submittedName>
        <fullName evidence="8">MFS transporter</fullName>
    </submittedName>
</protein>
<dbReference type="EMBL" id="ABKJEP030000095">
    <property type="protein sequence ID" value="EMO9458470.1"/>
    <property type="molecule type" value="Genomic_DNA"/>
</dbReference>
<accession>A0AAI9MUW5</accession>
<dbReference type="PROSITE" id="PS50850">
    <property type="entry name" value="MFS"/>
    <property type="match status" value="1"/>
</dbReference>
<evidence type="ECO:0000256" key="4">
    <source>
        <dbReference type="ARBA" id="ARBA00022989"/>
    </source>
</evidence>
<reference evidence="8" key="1">
    <citation type="submission" date="2024-02" db="EMBL/GenBank/DDBJ databases">
        <authorList>
            <consortium name="Clinical and Environmental Microbiology Branch: Whole genome sequencing antimicrobial resistance pathogens in the healthcare setting"/>
        </authorList>
    </citation>
    <scope>NUCLEOTIDE SEQUENCE</scope>
    <source>
        <strain evidence="8">2023KU-00017</strain>
    </source>
</reference>
<dbReference type="InterPro" id="IPR036259">
    <property type="entry name" value="MFS_trans_sf"/>
</dbReference>
<dbReference type="Pfam" id="PF07690">
    <property type="entry name" value="MFS_1"/>
    <property type="match status" value="1"/>
</dbReference>
<dbReference type="InterPro" id="IPR020846">
    <property type="entry name" value="MFS_dom"/>
</dbReference>
<name>A0AAI9MUW5_MORMO</name>
<proteinExistence type="predicted"/>
<dbReference type="InterPro" id="IPR011701">
    <property type="entry name" value="MFS"/>
</dbReference>
<evidence type="ECO:0000256" key="5">
    <source>
        <dbReference type="ARBA" id="ARBA00023136"/>
    </source>
</evidence>
<organism evidence="8">
    <name type="scientific">Morganella morganii</name>
    <name type="common">Proteus morganii</name>
    <dbReference type="NCBI Taxonomy" id="582"/>
    <lineage>
        <taxon>Bacteria</taxon>
        <taxon>Pseudomonadati</taxon>
        <taxon>Pseudomonadota</taxon>
        <taxon>Gammaproteobacteria</taxon>
        <taxon>Enterobacterales</taxon>
        <taxon>Morganellaceae</taxon>
        <taxon>Morganella</taxon>
    </lineage>
</organism>
<dbReference type="InterPro" id="IPR050189">
    <property type="entry name" value="MFS_Efflux_Transporters"/>
</dbReference>
<evidence type="ECO:0000259" key="7">
    <source>
        <dbReference type="PROSITE" id="PS50850"/>
    </source>
</evidence>
<keyword evidence="3 6" id="KW-0812">Transmembrane</keyword>
<keyword evidence="2" id="KW-1003">Cell membrane</keyword>